<dbReference type="GO" id="GO:0006355">
    <property type="term" value="P:regulation of DNA-templated transcription"/>
    <property type="evidence" value="ECO:0007669"/>
    <property type="project" value="InterPro"/>
</dbReference>
<dbReference type="AlphaFoldDB" id="A0A2P2GHF9"/>
<proteinExistence type="inferred from homology"/>
<dbReference type="SUPFAM" id="SSF52540">
    <property type="entry name" value="P-loop containing nucleoside triphosphate hydrolases"/>
    <property type="match status" value="1"/>
</dbReference>
<dbReference type="CDD" id="cd15831">
    <property type="entry name" value="BTAD"/>
    <property type="match status" value="1"/>
</dbReference>
<dbReference type="Gene3D" id="1.25.40.10">
    <property type="entry name" value="Tetratricopeptide repeat domain"/>
    <property type="match status" value="1"/>
</dbReference>
<comment type="similarity">
    <text evidence="1">Belongs to the AfsR/DnrI/RedD regulatory family.</text>
</comment>
<comment type="caution">
    <text evidence="6">The sequence shown here is derived from an EMBL/GenBank/DDBJ whole genome shotgun (WGS) entry which is preliminary data.</text>
</comment>
<evidence type="ECO:0000256" key="1">
    <source>
        <dbReference type="ARBA" id="ARBA00005820"/>
    </source>
</evidence>
<dbReference type="GO" id="GO:0000160">
    <property type="term" value="P:phosphorelay signal transduction system"/>
    <property type="evidence" value="ECO:0007669"/>
    <property type="project" value="UniProtKB-KW"/>
</dbReference>
<dbReference type="Proteomes" id="UP000265325">
    <property type="component" value="Unassembled WGS sequence"/>
</dbReference>
<feature type="domain" description="Bacterial transcriptional activator" evidence="5">
    <location>
        <begin position="117"/>
        <end position="261"/>
    </location>
</feature>
<evidence type="ECO:0000313" key="6">
    <source>
        <dbReference type="EMBL" id="KKZ70289.1"/>
    </source>
</evidence>
<accession>A0A2P2GHF9</accession>
<dbReference type="PANTHER" id="PTHR47691">
    <property type="entry name" value="REGULATOR-RELATED"/>
    <property type="match status" value="1"/>
</dbReference>
<feature type="non-terminal residue" evidence="6">
    <location>
        <position position="664"/>
    </location>
</feature>
<evidence type="ECO:0000259" key="5">
    <source>
        <dbReference type="SMART" id="SM01043"/>
    </source>
</evidence>
<dbReference type="Pfam" id="PF25872">
    <property type="entry name" value="HTH_77"/>
    <property type="match status" value="1"/>
</dbReference>
<dbReference type="OrthoDB" id="499349at2"/>
<dbReference type="Pfam" id="PF13191">
    <property type="entry name" value="AAA_16"/>
    <property type="match status" value="1"/>
</dbReference>
<dbReference type="PRINTS" id="PR00364">
    <property type="entry name" value="DISEASERSIST"/>
</dbReference>
<dbReference type="Pfam" id="PF03704">
    <property type="entry name" value="BTAD"/>
    <property type="match status" value="1"/>
</dbReference>
<dbReference type="InterPro" id="IPR005158">
    <property type="entry name" value="BTAD"/>
</dbReference>
<dbReference type="Gene3D" id="1.10.10.10">
    <property type="entry name" value="Winged helix-like DNA-binding domain superfamily/Winged helix DNA-binding domain"/>
    <property type="match status" value="1"/>
</dbReference>
<gene>
    <name evidence="6" type="ORF">VO63_29830</name>
</gene>
<dbReference type="PANTHER" id="PTHR47691:SF3">
    <property type="entry name" value="HTH-TYPE TRANSCRIPTIONAL REGULATOR RV0890C-RELATED"/>
    <property type="match status" value="1"/>
</dbReference>
<keyword evidence="3" id="KW-0238">DNA-binding</keyword>
<evidence type="ECO:0000259" key="4">
    <source>
        <dbReference type="SMART" id="SM00862"/>
    </source>
</evidence>
<evidence type="ECO:0000256" key="2">
    <source>
        <dbReference type="ARBA" id="ARBA00023012"/>
    </source>
</evidence>
<dbReference type="InterPro" id="IPR011990">
    <property type="entry name" value="TPR-like_helical_dom_sf"/>
</dbReference>
<evidence type="ECO:0000313" key="7">
    <source>
        <dbReference type="Proteomes" id="UP000265325"/>
    </source>
</evidence>
<sequence>MQPLYRILGPAQALRTDGREAVLNGARLRALLTALAAAAGRPVRTDALIAQVWGEADAAPAHGGGAGPHPRAGAGTPGDRVAALQALVGRLRRALGPDAVASEPGGYRLVVTAPEDIDCFRFERKSDAAARELAAGRPLRAAELLDEALDLWRGSALADLPGHDADPLAVRAERRRTRARRDRLAAAVALGHAQDALAPLADLVAEHPLDEPLHALHLRALRAAGRPAEALAAYETVRTALADRLGTDPGPELKALYEELLTGSAAAPAEPAPPRPTLPLPLTSFLGRDTELEELAAELNGSRLVTLLGPGGVGKTRLAMEAARGVEAAPPDGHGEVWVAELAPVREESAVLAAVLTALGARETQLWSGPALAEGKSRDPLATLVEHCARRRMLLLLDNCEHVVGAVAGLVEVLLARCPGVTVLATSREPLGVPGEVVRPLGPLPLGVAVRLFGERGAAVRPGFRVEEEAGAAAEIVRRLDGLPLAVELAAARLRMLTAGQIAERLDDRFRLLTSGARTVLPRQQTLRAVVDWSWDLLGGAERGVLRRLSVFAGGCDLEAAEAVCGGPGAAGDVLELLGSLVDKSLVVAAEAEGGMRYRLLETVAEYAGERLDEAGERAAVERRHLTYYRELARLTDPELRTGRQTAALTRFESEHDNIRAALR</sequence>
<dbReference type="SUPFAM" id="SSF48452">
    <property type="entry name" value="TPR-like"/>
    <property type="match status" value="1"/>
</dbReference>
<dbReference type="InterPro" id="IPR027417">
    <property type="entry name" value="P-loop_NTPase"/>
</dbReference>
<keyword evidence="7" id="KW-1185">Reference proteome</keyword>
<name>A0A2P2GHF9_STREW</name>
<dbReference type="RefSeq" id="WP_046911176.1">
    <property type="nucleotide sequence ID" value="NZ_LAQS01000063.1"/>
</dbReference>
<dbReference type="InterPro" id="IPR001867">
    <property type="entry name" value="OmpR/PhoB-type_DNA-bd"/>
</dbReference>
<dbReference type="SMART" id="SM00862">
    <property type="entry name" value="Trans_reg_C"/>
    <property type="match status" value="1"/>
</dbReference>
<protein>
    <submittedName>
        <fullName evidence="6">Regulator</fullName>
    </submittedName>
</protein>
<dbReference type="EMBL" id="LAQS01000063">
    <property type="protein sequence ID" value="KKZ70289.1"/>
    <property type="molecule type" value="Genomic_DNA"/>
</dbReference>
<dbReference type="InterPro" id="IPR036388">
    <property type="entry name" value="WH-like_DNA-bd_sf"/>
</dbReference>
<dbReference type="GO" id="GO:0003677">
    <property type="term" value="F:DNA binding"/>
    <property type="evidence" value="ECO:0007669"/>
    <property type="project" value="UniProtKB-KW"/>
</dbReference>
<organism evidence="6 7">
    <name type="scientific">Streptomyces showdoensis</name>
    <dbReference type="NCBI Taxonomy" id="68268"/>
    <lineage>
        <taxon>Bacteria</taxon>
        <taxon>Bacillati</taxon>
        <taxon>Actinomycetota</taxon>
        <taxon>Actinomycetes</taxon>
        <taxon>Kitasatosporales</taxon>
        <taxon>Streptomycetaceae</taxon>
        <taxon>Streptomyces</taxon>
    </lineage>
</organism>
<dbReference type="SMART" id="SM01043">
    <property type="entry name" value="BTAD"/>
    <property type="match status" value="1"/>
</dbReference>
<dbReference type="Gene3D" id="3.40.50.300">
    <property type="entry name" value="P-loop containing nucleotide triphosphate hydrolases"/>
    <property type="match status" value="1"/>
</dbReference>
<dbReference type="InterPro" id="IPR041664">
    <property type="entry name" value="AAA_16"/>
</dbReference>
<reference evidence="6 7" key="1">
    <citation type="submission" date="2015-05" db="EMBL/GenBank/DDBJ databases">
        <title>Draft Genome assembly of Streptomyces showdoensis.</title>
        <authorList>
            <person name="Thapa K.K."/>
            <person name="Metsa-Ketela M."/>
        </authorList>
    </citation>
    <scope>NUCLEOTIDE SEQUENCE [LARGE SCALE GENOMIC DNA]</scope>
    <source>
        <strain evidence="6 7">ATCC 15227</strain>
    </source>
</reference>
<keyword evidence="2" id="KW-0902">Two-component regulatory system</keyword>
<evidence type="ECO:0000256" key="3">
    <source>
        <dbReference type="ARBA" id="ARBA00023125"/>
    </source>
</evidence>
<feature type="domain" description="OmpR/PhoB-type" evidence="4">
    <location>
        <begin position="18"/>
        <end position="109"/>
    </location>
</feature>
<dbReference type="InterPro" id="IPR058852">
    <property type="entry name" value="HTH_77"/>
</dbReference>